<evidence type="ECO:0000256" key="7">
    <source>
        <dbReference type="ARBA" id="ARBA00022490"/>
    </source>
</evidence>
<dbReference type="GO" id="GO:0005737">
    <property type="term" value="C:cytoplasm"/>
    <property type="evidence" value="ECO:0007669"/>
    <property type="project" value="UniProtKB-SubCell"/>
</dbReference>
<dbReference type="GO" id="GO:0071555">
    <property type="term" value="P:cell wall organization"/>
    <property type="evidence" value="ECO:0007669"/>
    <property type="project" value="UniProtKB-KW"/>
</dbReference>
<evidence type="ECO:0000256" key="12">
    <source>
        <dbReference type="ARBA" id="ARBA00022984"/>
    </source>
</evidence>
<feature type="domain" description="Mur ligase C-terminal" evidence="19">
    <location>
        <begin position="305"/>
        <end position="417"/>
    </location>
</feature>
<dbReference type="EC" id="6.3.2.9" evidence="5 17"/>
<evidence type="ECO:0000256" key="11">
    <source>
        <dbReference type="ARBA" id="ARBA00022960"/>
    </source>
</evidence>
<evidence type="ECO:0000256" key="5">
    <source>
        <dbReference type="ARBA" id="ARBA00012212"/>
    </source>
</evidence>
<keyword evidence="8 17" id="KW-0436">Ligase</keyword>
<evidence type="ECO:0000313" key="22">
    <source>
        <dbReference type="Proteomes" id="UP000521032"/>
    </source>
</evidence>
<evidence type="ECO:0000256" key="18">
    <source>
        <dbReference type="RuleBase" id="RU003664"/>
    </source>
</evidence>
<comment type="similarity">
    <text evidence="4 17">Belongs to the MurCDEF family.</text>
</comment>
<dbReference type="GO" id="GO:0005524">
    <property type="term" value="F:ATP binding"/>
    <property type="evidence" value="ECO:0007669"/>
    <property type="project" value="UniProtKB-UniRule"/>
</dbReference>
<evidence type="ECO:0000256" key="1">
    <source>
        <dbReference type="ARBA" id="ARBA00002734"/>
    </source>
</evidence>
<keyword evidence="22" id="KW-1185">Reference proteome</keyword>
<feature type="binding site" evidence="17">
    <location>
        <begin position="115"/>
        <end position="121"/>
    </location>
    <ligand>
        <name>ATP</name>
        <dbReference type="ChEBI" id="CHEBI:30616"/>
    </ligand>
</feature>
<protein>
    <recommendedName>
        <fullName evidence="6 17">UDP-N-acetylmuramoylalanine--D-glutamate ligase</fullName>
        <ecNumber evidence="5 17">6.3.2.9</ecNumber>
    </recommendedName>
    <alternativeName>
        <fullName evidence="15 17">D-glutamic acid-adding enzyme</fullName>
    </alternativeName>
    <alternativeName>
        <fullName evidence="14 17">UDP-N-acetylmuramoyl-L-alanyl-D-glutamate synthetase</fullName>
    </alternativeName>
</protein>
<evidence type="ECO:0000256" key="15">
    <source>
        <dbReference type="ARBA" id="ARBA00032324"/>
    </source>
</evidence>
<evidence type="ECO:0000256" key="13">
    <source>
        <dbReference type="ARBA" id="ARBA00023316"/>
    </source>
</evidence>
<evidence type="ECO:0000256" key="17">
    <source>
        <dbReference type="HAMAP-Rule" id="MF_00639"/>
    </source>
</evidence>
<keyword evidence="9 17" id="KW-0547">Nucleotide-binding</keyword>
<dbReference type="GO" id="GO:0008360">
    <property type="term" value="P:regulation of cell shape"/>
    <property type="evidence" value="ECO:0007669"/>
    <property type="project" value="UniProtKB-KW"/>
</dbReference>
<evidence type="ECO:0000313" key="21">
    <source>
        <dbReference type="EMBL" id="CAD2075907.1"/>
    </source>
</evidence>
<keyword evidence="10 17" id="KW-0067">ATP-binding</keyword>
<name>A0A6V7RFD4_9BACL</name>
<dbReference type="InterPro" id="IPR005762">
    <property type="entry name" value="MurD"/>
</dbReference>
<evidence type="ECO:0000256" key="3">
    <source>
        <dbReference type="ARBA" id="ARBA00004752"/>
    </source>
</evidence>
<keyword evidence="13 17" id="KW-0961">Cell wall biogenesis/degradation</keyword>
<dbReference type="Gene3D" id="3.90.190.20">
    <property type="entry name" value="Mur ligase, C-terminal domain"/>
    <property type="match status" value="1"/>
</dbReference>
<dbReference type="InterPro" id="IPR004101">
    <property type="entry name" value="Mur_ligase_C"/>
</dbReference>
<dbReference type="GO" id="GO:0008764">
    <property type="term" value="F:UDP-N-acetylmuramoylalanine-D-glutamate ligase activity"/>
    <property type="evidence" value="ECO:0007669"/>
    <property type="project" value="UniProtKB-UniRule"/>
</dbReference>
<accession>A0A6V7RFD4</accession>
<comment type="caution">
    <text evidence="21">The sequence shown here is derived from an EMBL/GenBank/DDBJ whole genome shotgun (WGS) entry which is preliminary data.</text>
</comment>
<evidence type="ECO:0000256" key="4">
    <source>
        <dbReference type="ARBA" id="ARBA00010416"/>
    </source>
</evidence>
<dbReference type="SUPFAM" id="SSF53623">
    <property type="entry name" value="MurD-like peptide ligases, catalytic domain"/>
    <property type="match status" value="1"/>
</dbReference>
<keyword evidence="17 18" id="KW-0132">Cell division</keyword>
<dbReference type="PANTHER" id="PTHR43692:SF1">
    <property type="entry name" value="UDP-N-ACETYLMURAMOYLALANINE--D-GLUTAMATE LIGASE"/>
    <property type="match status" value="1"/>
</dbReference>
<evidence type="ECO:0000259" key="20">
    <source>
        <dbReference type="Pfam" id="PF08245"/>
    </source>
</evidence>
<evidence type="ECO:0000256" key="9">
    <source>
        <dbReference type="ARBA" id="ARBA00022741"/>
    </source>
</evidence>
<dbReference type="GO" id="GO:0051301">
    <property type="term" value="P:cell division"/>
    <property type="evidence" value="ECO:0007669"/>
    <property type="project" value="UniProtKB-KW"/>
</dbReference>
<evidence type="ECO:0000256" key="8">
    <source>
        <dbReference type="ARBA" id="ARBA00022598"/>
    </source>
</evidence>
<dbReference type="RefSeq" id="WP_186086922.1">
    <property type="nucleotide sequence ID" value="NZ_BMDB01000001.1"/>
</dbReference>
<evidence type="ECO:0000256" key="16">
    <source>
        <dbReference type="ARBA" id="ARBA00047632"/>
    </source>
</evidence>
<evidence type="ECO:0000256" key="6">
    <source>
        <dbReference type="ARBA" id="ARBA00015655"/>
    </source>
</evidence>
<dbReference type="Pfam" id="PF21799">
    <property type="entry name" value="MurD-like_N"/>
    <property type="match status" value="1"/>
</dbReference>
<sequence length="440" mass="49323">MNRYKDKNIIVLGYGRSGRSAVHALNKLGARVTLTTNENLVDEAVLEELRKETVQIVDGHHPTHLLNDADLIVKNPGIPYRIPFLQEAIERNVPIITEVELAYELHKKDIIGITGTNGKTTVTTLIGEMLTDETHHPILCGNIGYPAAEAVLNDDSENLIMELSSFQLMGIIDFKPNIAVITNIYEAHLDYHKDATEYRNAKLSLLKNMTEDNLVIFNLAQKDILNPIDCKAKIKYFSLNEQADAYVLDGKVYVNDKYIIDVDDIVLKGPHNLENILASLLVADEKNVPVEHMVKILTSFKGIEHRLEYVGEKNGVKYYNDSKATNALATTFALRSFDRDTIWIAGGLDRGQDFVEITPYIKNVKLAILFGETKHKLAQFLSAHEIETIETENPNTAVKIADENSTEGDIVLFSPACASWDQYTDFETRGNHFKEGVNAL</sequence>
<proteinExistence type="inferred from homology"/>
<keyword evidence="11 17" id="KW-0133">Cell shape</keyword>
<dbReference type="Gene3D" id="3.40.50.720">
    <property type="entry name" value="NAD(P)-binding Rossmann-like Domain"/>
    <property type="match status" value="1"/>
</dbReference>
<comment type="function">
    <text evidence="1 17 18">Cell wall formation. Catalyzes the addition of glutamate to the nucleotide precursor UDP-N-acetylmuramoyl-L-alanine (UMA).</text>
</comment>
<reference evidence="21 22" key="1">
    <citation type="submission" date="2020-07" db="EMBL/GenBank/DDBJ databases">
        <authorList>
            <person name="Criscuolo A."/>
        </authorList>
    </citation>
    <scope>NUCLEOTIDE SEQUENCE [LARGE SCALE GENOMIC DNA]</scope>
    <source>
        <strain evidence="22">CIP 111030</strain>
    </source>
</reference>
<organism evidence="21 22">
    <name type="scientific">Phocicoccus schoeneichii</name>
    <dbReference type="NCBI Taxonomy" id="1812261"/>
    <lineage>
        <taxon>Bacteria</taxon>
        <taxon>Bacillati</taxon>
        <taxon>Bacillota</taxon>
        <taxon>Bacilli</taxon>
        <taxon>Bacillales</taxon>
        <taxon>Salinicoccaceae</taxon>
        <taxon>Phocicoccus</taxon>
    </lineage>
</organism>
<keyword evidence="7 17" id="KW-0963">Cytoplasm</keyword>
<comment type="subcellular location">
    <subcellularLocation>
        <location evidence="2 17 18">Cytoplasm</location>
    </subcellularLocation>
</comment>
<dbReference type="InterPro" id="IPR036565">
    <property type="entry name" value="Mur-like_cat_sf"/>
</dbReference>
<dbReference type="Proteomes" id="UP000521032">
    <property type="component" value="Unassembled WGS sequence"/>
</dbReference>
<keyword evidence="12 17" id="KW-0573">Peptidoglycan synthesis</keyword>
<evidence type="ECO:0000256" key="10">
    <source>
        <dbReference type="ARBA" id="ARBA00022840"/>
    </source>
</evidence>
<dbReference type="Pfam" id="PF08245">
    <property type="entry name" value="Mur_ligase_M"/>
    <property type="match status" value="1"/>
</dbReference>
<keyword evidence="17 18" id="KW-0131">Cell cycle</keyword>
<dbReference type="InterPro" id="IPR036615">
    <property type="entry name" value="Mur_ligase_C_dom_sf"/>
</dbReference>
<feature type="domain" description="Mur ligase central" evidence="20">
    <location>
        <begin position="113"/>
        <end position="283"/>
    </location>
</feature>
<gene>
    <name evidence="21" type="primary">murD_2</name>
    <name evidence="17" type="synonym">murD</name>
    <name evidence="21" type="ORF">JEOSCH030_00933</name>
</gene>
<dbReference type="Gene3D" id="3.40.1190.10">
    <property type="entry name" value="Mur-like, catalytic domain"/>
    <property type="match status" value="1"/>
</dbReference>
<dbReference type="InterPro" id="IPR013221">
    <property type="entry name" value="Mur_ligase_cen"/>
</dbReference>
<dbReference type="AlphaFoldDB" id="A0A6V7RFD4"/>
<dbReference type="GO" id="GO:0009252">
    <property type="term" value="P:peptidoglycan biosynthetic process"/>
    <property type="evidence" value="ECO:0007669"/>
    <property type="project" value="UniProtKB-UniRule"/>
</dbReference>
<comment type="catalytic activity">
    <reaction evidence="16 17 18">
        <text>UDP-N-acetyl-alpha-D-muramoyl-L-alanine + D-glutamate + ATP = UDP-N-acetyl-alpha-D-muramoyl-L-alanyl-D-glutamate + ADP + phosphate + H(+)</text>
        <dbReference type="Rhea" id="RHEA:16429"/>
        <dbReference type="ChEBI" id="CHEBI:15378"/>
        <dbReference type="ChEBI" id="CHEBI:29986"/>
        <dbReference type="ChEBI" id="CHEBI:30616"/>
        <dbReference type="ChEBI" id="CHEBI:43474"/>
        <dbReference type="ChEBI" id="CHEBI:83898"/>
        <dbReference type="ChEBI" id="CHEBI:83900"/>
        <dbReference type="ChEBI" id="CHEBI:456216"/>
        <dbReference type="EC" id="6.3.2.9"/>
    </reaction>
</comment>
<dbReference type="PANTHER" id="PTHR43692">
    <property type="entry name" value="UDP-N-ACETYLMURAMOYLALANINE--D-GLUTAMATE LIGASE"/>
    <property type="match status" value="1"/>
</dbReference>
<dbReference type="EMBL" id="CAJEWE010000010">
    <property type="protein sequence ID" value="CAD2075907.1"/>
    <property type="molecule type" value="Genomic_DNA"/>
</dbReference>
<comment type="pathway">
    <text evidence="3 17 18">Cell wall biogenesis; peptidoglycan biosynthesis.</text>
</comment>
<evidence type="ECO:0000256" key="14">
    <source>
        <dbReference type="ARBA" id="ARBA00030398"/>
    </source>
</evidence>
<dbReference type="SUPFAM" id="SSF53244">
    <property type="entry name" value="MurD-like peptide ligases, peptide-binding domain"/>
    <property type="match status" value="1"/>
</dbReference>
<dbReference type="HAMAP" id="MF_00639">
    <property type="entry name" value="MurD"/>
    <property type="match status" value="1"/>
</dbReference>
<evidence type="ECO:0000256" key="2">
    <source>
        <dbReference type="ARBA" id="ARBA00004496"/>
    </source>
</evidence>
<dbReference type="UniPathway" id="UPA00219"/>
<dbReference type="SUPFAM" id="SSF51984">
    <property type="entry name" value="MurCD N-terminal domain"/>
    <property type="match status" value="1"/>
</dbReference>
<dbReference type="NCBIfam" id="TIGR01087">
    <property type="entry name" value="murD"/>
    <property type="match status" value="1"/>
</dbReference>
<evidence type="ECO:0000259" key="19">
    <source>
        <dbReference type="Pfam" id="PF02875"/>
    </source>
</evidence>
<dbReference type="Pfam" id="PF02875">
    <property type="entry name" value="Mur_ligase_C"/>
    <property type="match status" value="1"/>
</dbReference>